<dbReference type="AlphaFoldDB" id="A0A9D1MNJ6"/>
<keyword evidence="1" id="KW-0472">Membrane</keyword>
<dbReference type="GO" id="GO:0052621">
    <property type="term" value="F:diguanylate cyclase activity"/>
    <property type="evidence" value="ECO:0007669"/>
    <property type="project" value="TreeGrafter"/>
</dbReference>
<dbReference type="InterPro" id="IPR050469">
    <property type="entry name" value="Diguanylate_Cyclase"/>
</dbReference>
<dbReference type="GO" id="GO:0043709">
    <property type="term" value="P:cell adhesion involved in single-species biofilm formation"/>
    <property type="evidence" value="ECO:0007669"/>
    <property type="project" value="TreeGrafter"/>
</dbReference>
<feature type="transmembrane region" description="Helical" evidence="1">
    <location>
        <begin position="42"/>
        <end position="61"/>
    </location>
</feature>
<dbReference type="Gene3D" id="3.30.70.270">
    <property type="match status" value="1"/>
</dbReference>
<dbReference type="EMBL" id="DVNI01000008">
    <property type="protein sequence ID" value="HIU63542.1"/>
    <property type="molecule type" value="Genomic_DNA"/>
</dbReference>
<protein>
    <submittedName>
        <fullName evidence="3">GGDEF domain-containing protein</fullName>
    </submittedName>
</protein>
<evidence type="ECO:0000313" key="4">
    <source>
        <dbReference type="Proteomes" id="UP000824099"/>
    </source>
</evidence>
<feature type="domain" description="GGDEF" evidence="2">
    <location>
        <begin position="98"/>
        <end position="224"/>
    </location>
</feature>
<evidence type="ECO:0000259" key="2">
    <source>
        <dbReference type="PROSITE" id="PS50887"/>
    </source>
</evidence>
<sequence length="230" mass="26333">MKKIFEDNLLLTGGILGALVGASICALHYYGNLYFLSSRKLMFIFNTGLFCIIGILFARLIKKLKLVAMLDDMTQLWNKRYFNIRLAEEIERSKRKGTPLGLAYVDIDDFKGINNHYGHVVGDYVISNIADILRRNTRNLDIVVRWGGDEFVIVFPDTTPRYGFMIANRLQKAVLSSKDCYNATISIGFIDIDHNWDREDILEKVDELLIRAKKMKNIVVASDVIECLSR</sequence>
<dbReference type="InterPro" id="IPR043128">
    <property type="entry name" value="Rev_trsase/Diguanyl_cyclase"/>
</dbReference>
<proteinExistence type="predicted"/>
<feature type="transmembrane region" description="Helical" evidence="1">
    <location>
        <begin position="9"/>
        <end position="30"/>
    </location>
</feature>
<dbReference type="GO" id="GO:1902201">
    <property type="term" value="P:negative regulation of bacterial-type flagellum-dependent cell motility"/>
    <property type="evidence" value="ECO:0007669"/>
    <property type="project" value="TreeGrafter"/>
</dbReference>
<dbReference type="Pfam" id="PF00990">
    <property type="entry name" value="GGDEF"/>
    <property type="match status" value="1"/>
</dbReference>
<comment type="caution">
    <text evidence="3">The sequence shown here is derived from an EMBL/GenBank/DDBJ whole genome shotgun (WGS) entry which is preliminary data.</text>
</comment>
<evidence type="ECO:0000313" key="3">
    <source>
        <dbReference type="EMBL" id="HIU63542.1"/>
    </source>
</evidence>
<dbReference type="Proteomes" id="UP000824099">
    <property type="component" value="Unassembled WGS sequence"/>
</dbReference>
<dbReference type="PANTHER" id="PTHR45138:SF6">
    <property type="entry name" value="DIGUANYLATE CYCLASE DGCN"/>
    <property type="match status" value="1"/>
</dbReference>
<organism evidence="3 4">
    <name type="scientific">Candidatus Avacidaminococcus intestinavium</name>
    <dbReference type="NCBI Taxonomy" id="2840684"/>
    <lineage>
        <taxon>Bacteria</taxon>
        <taxon>Bacillati</taxon>
        <taxon>Bacillota</taxon>
        <taxon>Negativicutes</taxon>
        <taxon>Acidaminococcales</taxon>
        <taxon>Acidaminococcaceae</taxon>
        <taxon>Acidaminococcaceae incertae sedis</taxon>
        <taxon>Candidatus Avacidaminococcus</taxon>
    </lineage>
</organism>
<dbReference type="PANTHER" id="PTHR45138">
    <property type="entry name" value="REGULATORY COMPONENTS OF SENSORY TRANSDUCTION SYSTEM"/>
    <property type="match status" value="1"/>
</dbReference>
<reference evidence="3" key="2">
    <citation type="journal article" date="2021" name="PeerJ">
        <title>Extensive microbial diversity within the chicken gut microbiome revealed by metagenomics and culture.</title>
        <authorList>
            <person name="Gilroy R."/>
            <person name="Ravi A."/>
            <person name="Getino M."/>
            <person name="Pursley I."/>
            <person name="Horton D.L."/>
            <person name="Alikhan N.F."/>
            <person name="Baker D."/>
            <person name="Gharbi K."/>
            <person name="Hall N."/>
            <person name="Watson M."/>
            <person name="Adriaenssens E.M."/>
            <person name="Foster-Nyarko E."/>
            <person name="Jarju S."/>
            <person name="Secka A."/>
            <person name="Antonio M."/>
            <person name="Oren A."/>
            <person name="Chaudhuri R.R."/>
            <person name="La Ragione R."/>
            <person name="Hildebrand F."/>
            <person name="Pallen M.J."/>
        </authorList>
    </citation>
    <scope>NUCLEOTIDE SEQUENCE</scope>
    <source>
        <strain evidence="3">CHK160-1198</strain>
    </source>
</reference>
<dbReference type="NCBIfam" id="TIGR00254">
    <property type="entry name" value="GGDEF"/>
    <property type="match status" value="1"/>
</dbReference>
<gene>
    <name evidence="3" type="ORF">IAB06_00670</name>
</gene>
<dbReference type="InterPro" id="IPR000160">
    <property type="entry name" value="GGDEF_dom"/>
</dbReference>
<accession>A0A9D1MNJ6</accession>
<evidence type="ECO:0000256" key="1">
    <source>
        <dbReference type="SAM" id="Phobius"/>
    </source>
</evidence>
<reference evidence="3" key="1">
    <citation type="submission" date="2020-10" db="EMBL/GenBank/DDBJ databases">
        <authorList>
            <person name="Gilroy R."/>
        </authorList>
    </citation>
    <scope>NUCLEOTIDE SEQUENCE</scope>
    <source>
        <strain evidence="3">CHK160-1198</strain>
    </source>
</reference>
<dbReference type="SMART" id="SM00267">
    <property type="entry name" value="GGDEF"/>
    <property type="match status" value="1"/>
</dbReference>
<name>A0A9D1MNJ6_9FIRM</name>
<dbReference type="InterPro" id="IPR029787">
    <property type="entry name" value="Nucleotide_cyclase"/>
</dbReference>
<dbReference type="GO" id="GO:0005886">
    <property type="term" value="C:plasma membrane"/>
    <property type="evidence" value="ECO:0007669"/>
    <property type="project" value="TreeGrafter"/>
</dbReference>
<dbReference type="PROSITE" id="PS50887">
    <property type="entry name" value="GGDEF"/>
    <property type="match status" value="1"/>
</dbReference>
<dbReference type="CDD" id="cd01949">
    <property type="entry name" value="GGDEF"/>
    <property type="match status" value="1"/>
</dbReference>
<keyword evidence="1" id="KW-0812">Transmembrane</keyword>
<dbReference type="SUPFAM" id="SSF55073">
    <property type="entry name" value="Nucleotide cyclase"/>
    <property type="match status" value="1"/>
</dbReference>
<keyword evidence="1" id="KW-1133">Transmembrane helix</keyword>